<dbReference type="EMBL" id="CACRXK020000341">
    <property type="protein sequence ID" value="CAB3980973.1"/>
    <property type="molecule type" value="Genomic_DNA"/>
</dbReference>
<dbReference type="Proteomes" id="UP001152795">
    <property type="component" value="Unassembled WGS sequence"/>
</dbReference>
<protein>
    <submittedName>
        <fullName evidence="1">Transposase</fullName>
    </submittedName>
</protein>
<accession>A0A7D9DAB9</accession>
<name>A0A7D9DAB9_PARCT</name>
<comment type="caution">
    <text evidence="1">The sequence shown here is derived from an EMBL/GenBank/DDBJ whole genome shotgun (WGS) entry which is preliminary data.</text>
</comment>
<sequence length="426" mass="48096">MGQIDWVATTTDCWTAHLRSFLGVTAHWLNKETMKRESTAMTCRRLTGKHDYQLLGKELCKVHYQFEITEMVIATTTENGSNFVKAFSVFGPSEDESEEYQEHVSLSDAFNSGLIDEPDLLSHYRCAAHTRNLNATTDANRAELDSAYKKLSRSTFAKCQTLWNKFSRTTAANEIVSKEAGLQLVQPCATRCNSVFNSVARLNRIRHEKGNSAISNICHNLELPRFKDTEYEFLDTYESIMKPVAKALDILQGDKNTKFGFLVPTLKELRKRLEKQKSKHTENSSVCLPLVNAVLDAHTARRYVLELGLEYIRSHLVIDTDQQSSNECDNDDDDEFFKSKKKTTKSSLDTYLASDIIDATVYNGQCTAPLKQIALKLNTVLPASAAVVRLFSCGGLIMRPHRNRLTDDHFESALLLKLNSKFNTVA</sequence>
<dbReference type="InterPro" id="IPR012337">
    <property type="entry name" value="RNaseH-like_sf"/>
</dbReference>
<gene>
    <name evidence="1" type="ORF">PACLA_8A058062</name>
</gene>
<dbReference type="PANTHER" id="PTHR47501">
    <property type="entry name" value="TRANSPOSASE-RELATED"/>
    <property type="match status" value="1"/>
</dbReference>
<dbReference type="OrthoDB" id="8912104at2759"/>
<organism evidence="1 2">
    <name type="scientific">Paramuricea clavata</name>
    <name type="common">Red gorgonian</name>
    <name type="synonym">Violescent sea-whip</name>
    <dbReference type="NCBI Taxonomy" id="317549"/>
    <lineage>
        <taxon>Eukaryota</taxon>
        <taxon>Metazoa</taxon>
        <taxon>Cnidaria</taxon>
        <taxon>Anthozoa</taxon>
        <taxon>Octocorallia</taxon>
        <taxon>Malacalcyonacea</taxon>
        <taxon>Plexauridae</taxon>
        <taxon>Paramuricea</taxon>
    </lineage>
</organism>
<evidence type="ECO:0000313" key="2">
    <source>
        <dbReference type="Proteomes" id="UP001152795"/>
    </source>
</evidence>
<keyword evidence="2" id="KW-1185">Reference proteome</keyword>
<dbReference type="PANTHER" id="PTHR47501:SF5">
    <property type="entry name" value="HAT C-TERMINAL DIMERISATION DOMAIN-CONTAINING PROTEIN"/>
    <property type="match status" value="1"/>
</dbReference>
<dbReference type="AlphaFoldDB" id="A0A7D9DAB9"/>
<reference evidence="1" key="1">
    <citation type="submission" date="2020-04" db="EMBL/GenBank/DDBJ databases">
        <authorList>
            <person name="Alioto T."/>
            <person name="Alioto T."/>
            <person name="Gomez Garrido J."/>
        </authorList>
    </citation>
    <scope>NUCLEOTIDE SEQUENCE</scope>
    <source>
        <strain evidence="1">A484AB</strain>
    </source>
</reference>
<dbReference type="SUPFAM" id="SSF53098">
    <property type="entry name" value="Ribonuclease H-like"/>
    <property type="match status" value="1"/>
</dbReference>
<evidence type="ECO:0000313" key="1">
    <source>
        <dbReference type="EMBL" id="CAB3980973.1"/>
    </source>
</evidence>
<proteinExistence type="predicted"/>